<dbReference type="PANTHER" id="PTHR28037:SF1">
    <property type="entry name" value="ALCOHOL O-ACETYLTRANSFERASE 1-RELATED"/>
    <property type="match status" value="1"/>
</dbReference>
<sequence length="426" mass="46107">MTRLRRLSDVEAAFARTHALMHGTTQVTTHVTVRGDLDPEHFRRGAERWAAELPLLSLRIEERPDGLWFTTGPGPRPGQIRHDPLGAPDSPDDVLRRELNDVLETGGPLWRLRLVRDPGARASHLYFTRNHAISDGHSTGAVVRALLDALFAPTDGVSVHDVRTLPPNGDALTYRPPAGPDAPVRESVPRPGPLPFEAHRPWDERGADFVPLAFTREESLALKSWCRERGVTVNQFFAVALAESYAEATGRSEVNLYTAVSLRRRYEESAELPDVGCFINVLNAPVRVGRGDPAEEARDYAAALARADAAWRPPLRDHAVIRRAVEETAAARSAAGICITNVGVVDPALGPHTARVTGYRTVVNRVGANYGVVLHLGTLGGAFTTALAFGTPGTDPDTVRAVAKALRDRALRPAAARRGPSAGASR</sequence>
<protein>
    <recommendedName>
        <fullName evidence="6">Phthiocerol/phthiodiolone dimycocerosyl transferase</fullName>
        <ecNumber evidence="5">2.3.1.282</ecNumber>
    </recommendedName>
    <alternativeName>
        <fullName evidence="11">Acyltransferase PapA5</fullName>
    </alternativeName>
    <alternativeName>
        <fullName evidence="9">Phthiocerol/phthiodiolone O-acyltransferase</fullName>
    </alternativeName>
    <alternativeName>
        <fullName evidence="10">Polyketide synthase-associated protein A5</fullName>
    </alternativeName>
</protein>
<dbReference type="RefSeq" id="WP_075025467.1">
    <property type="nucleotide sequence ID" value="NZ_FONR01000001.1"/>
</dbReference>
<dbReference type="InterPro" id="IPR023213">
    <property type="entry name" value="CAT-like_dom_sf"/>
</dbReference>
<dbReference type="Gene3D" id="3.30.559.30">
    <property type="entry name" value="Nonribosomal peptide synthetase, condensation domain"/>
    <property type="match status" value="1"/>
</dbReference>
<dbReference type="Pfam" id="PF16911">
    <property type="entry name" value="PapA_C"/>
    <property type="match status" value="1"/>
</dbReference>
<evidence type="ECO:0000256" key="7">
    <source>
        <dbReference type="ARBA" id="ARBA00022679"/>
    </source>
</evidence>
<evidence type="ECO:0000256" key="1">
    <source>
        <dbReference type="ARBA" id="ARBA00000026"/>
    </source>
</evidence>
<comment type="catalytic activity">
    <reaction evidence="2">
        <text>2 a mycocerosyl-[mycocerosic acid synthase] + a phenolphthiocerol = a dimycocerosyl phenolphthiocerol + 2 holo-[mycocerosic acid synthase].</text>
        <dbReference type="EC" id="2.3.1.282"/>
    </reaction>
</comment>
<evidence type="ECO:0000256" key="2">
    <source>
        <dbReference type="ARBA" id="ARBA00000625"/>
    </source>
</evidence>
<dbReference type="AlphaFoldDB" id="A0A1I1ZH70"/>
<gene>
    <name evidence="14" type="ORF">SAMN02787118_101286</name>
</gene>
<comment type="catalytic activity">
    <reaction evidence="1">
        <text>2 a mycocerosyl-[mycocerosic acid synthase] + a phthiocerol = a dimycocerosyl phthiocerol + 2 holo-[mycocerosic acid synthase].</text>
        <dbReference type="EC" id="2.3.1.282"/>
    </reaction>
</comment>
<keyword evidence="7" id="KW-0808">Transferase</keyword>
<evidence type="ECO:0000256" key="5">
    <source>
        <dbReference type="ARBA" id="ARBA00012866"/>
    </source>
</evidence>
<accession>A0A1I1ZH70</accession>
<name>A0A1I1ZH70_9ACTN</name>
<dbReference type="Proteomes" id="UP000181942">
    <property type="component" value="Unassembled WGS sequence"/>
</dbReference>
<comment type="catalytic activity">
    <reaction evidence="3">
        <text>2 a mycocerosyl-[mycocerosic acid synthase] + a phthiodiolone = a dimycocerosyl phthiodiolone + 2 holo-[mycocerosic acid synthase].</text>
        <dbReference type="EC" id="2.3.1.282"/>
    </reaction>
</comment>
<reference evidence="14 15" key="1">
    <citation type="submission" date="2016-10" db="EMBL/GenBank/DDBJ databases">
        <authorList>
            <person name="de Groot N.N."/>
        </authorList>
    </citation>
    <scope>NUCLEOTIDE SEQUENCE [LARGE SCALE GENOMIC DNA]</scope>
    <source>
        <strain evidence="14 15">OK461</strain>
    </source>
</reference>
<evidence type="ECO:0000256" key="12">
    <source>
        <dbReference type="SAM" id="MobiDB-lite"/>
    </source>
</evidence>
<evidence type="ECO:0000256" key="9">
    <source>
        <dbReference type="ARBA" id="ARBA00030465"/>
    </source>
</evidence>
<keyword evidence="8" id="KW-0012">Acyltransferase</keyword>
<evidence type="ECO:0000256" key="10">
    <source>
        <dbReference type="ARBA" id="ARBA00032317"/>
    </source>
</evidence>
<evidence type="ECO:0000256" key="3">
    <source>
        <dbReference type="ARBA" id="ARBA00001907"/>
    </source>
</evidence>
<dbReference type="InterPro" id="IPR052058">
    <property type="entry name" value="Alcohol_O-acetyltransferase"/>
</dbReference>
<evidence type="ECO:0000256" key="8">
    <source>
        <dbReference type="ARBA" id="ARBA00023315"/>
    </source>
</evidence>
<evidence type="ECO:0000256" key="6">
    <source>
        <dbReference type="ARBA" id="ARBA00013449"/>
    </source>
</evidence>
<dbReference type="InterPro" id="IPR031641">
    <property type="entry name" value="PapA_C"/>
</dbReference>
<dbReference type="EMBL" id="FONR01000001">
    <property type="protein sequence ID" value="SFE31059.1"/>
    <property type="molecule type" value="Genomic_DNA"/>
</dbReference>
<dbReference type="GO" id="GO:0016746">
    <property type="term" value="F:acyltransferase activity"/>
    <property type="evidence" value="ECO:0007669"/>
    <property type="project" value="UniProtKB-KW"/>
</dbReference>
<proteinExistence type="inferred from homology"/>
<evidence type="ECO:0000313" key="14">
    <source>
        <dbReference type="EMBL" id="SFE31059.1"/>
    </source>
</evidence>
<comment type="similarity">
    <text evidence="4">Belongs to the acyltransferase PapA5 family.</text>
</comment>
<dbReference type="Gene3D" id="3.30.559.10">
    <property type="entry name" value="Chloramphenicol acetyltransferase-like domain"/>
    <property type="match status" value="1"/>
</dbReference>
<dbReference type="SUPFAM" id="SSF52777">
    <property type="entry name" value="CoA-dependent acyltransferases"/>
    <property type="match status" value="2"/>
</dbReference>
<evidence type="ECO:0000313" key="15">
    <source>
        <dbReference type="Proteomes" id="UP000181942"/>
    </source>
</evidence>
<feature type="region of interest" description="Disordered" evidence="12">
    <location>
        <begin position="168"/>
        <end position="197"/>
    </location>
</feature>
<dbReference type="EC" id="2.3.1.282" evidence="5"/>
<feature type="domain" description="Phthiocerol/phthiodiolone dimycocerosyl transferase C-terminal" evidence="13">
    <location>
        <begin position="209"/>
        <end position="363"/>
    </location>
</feature>
<evidence type="ECO:0000256" key="4">
    <source>
        <dbReference type="ARBA" id="ARBA00006558"/>
    </source>
</evidence>
<evidence type="ECO:0000259" key="13">
    <source>
        <dbReference type="Pfam" id="PF16911"/>
    </source>
</evidence>
<organism evidence="14 15">
    <name type="scientific">Streptomyces mirabilis</name>
    <dbReference type="NCBI Taxonomy" id="68239"/>
    <lineage>
        <taxon>Bacteria</taxon>
        <taxon>Bacillati</taxon>
        <taxon>Actinomycetota</taxon>
        <taxon>Actinomycetes</taxon>
        <taxon>Kitasatosporales</taxon>
        <taxon>Streptomycetaceae</taxon>
        <taxon>Streptomyces</taxon>
    </lineage>
</organism>
<dbReference type="PANTHER" id="PTHR28037">
    <property type="entry name" value="ALCOHOL O-ACETYLTRANSFERASE 1-RELATED"/>
    <property type="match status" value="1"/>
</dbReference>
<dbReference type="OrthoDB" id="6962571at2"/>
<evidence type="ECO:0000256" key="11">
    <source>
        <dbReference type="ARBA" id="ARBA00033407"/>
    </source>
</evidence>